<proteinExistence type="predicted"/>
<keyword evidence="3" id="KW-1185">Reference proteome</keyword>
<keyword evidence="1" id="KW-1133">Transmembrane helix</keyword>
<keyword evidence="1" id="KW-0812">Transmembrane</keyword>
<gene>
    <name evidence="2" type="ORF">PQU92_01600</name>
</gene>
<dbReference type="EMBL" id="JAQQKX010000001">
    <property type="protein sequence ID" value="MDC7681952.1"/>
    <property type="molecule type" value="Genomic_DNA"/>
</dbReference>
<feature type="transmembrane region" description="Helical" evidence="1">
    <location>
        <begin position="151"/>
        <end position="169"/>
    </location>
</feature>
<feature type="transmembrane region" description="Helical" evidence="1">
    <location>
        <begin position="175"/>
        <end position="197"/>
    </location>
</feature>
<feature type="transmembrane region" description="Helical" evidence="1">
    <location>
        <begin position="9"/>
        <end position="28"/>
    </location>
</feature>
<feature type="transmembrane region" description="Helical" evidence="1">
    <location>
        <begin position="48"/>
        <end position="67"/>
    </location>
</feature>
<sequence>MKNLVSRIVYWLCAAMFLPLFVAVHMSTHANETLRAGNLYLWGDAKGLVLALSALPFYSLVPIIDGVTNSQQQSKPRIAKVLLANLALSAVTVVLAIALSGIVSALYILPLLVSQAFGSLVALPLIKRSKPVLDFGVPVFRKTALTDWQDHGRRAVALVFTGLWLFLVYEDVSENGFGILVYCLAALGGWGIGKVFWDTGNRIVK</sequence>
<reference evidence="2 3" key="1">
    <citation type="submission" date="2023-01" db="EMBL/GenBank/DDBJ databases">
        <title>Novel species of the genus Asticcacaulis isolated from rivers.</title>
        <authorList>
            <person name="Lu H."/>
        </authorList>
    </citation>
    <scope>NUCLEOTIDE SEQUENCE [LARGE SCALE GENOMIC DNA]</scope>
    <source>
        <strain evidence="2 3">BYS171W</strain>
    </source>
</reference>
<accession>A0ABT5HPS9</accession>
<comment type="caution">
    <text evidence="2">The sequence shown here is derived from an EMBL/GenBank/DDBJ whole genome shotgun (WGS) entry which is preliminary data.</text>
</comment>
<name>A0ABT5HPS9_9CAUL</name>
<protein>
    <submittedName>
        <fullName evidence="2">Uncharacterized protein</fullName>
    </submittedName>
</protein>
<evidence type="ECO:0000256" key="1">
    <source>
        <dbReference type="SAM" id="Phobius"/>
    </source>
</evidence>
<feature type="transmembrane region" description="Helical" evidence="1">
    <location>
        <begin position="105"/>
        <end position="126"/>
    </location>
</feature>
<keyword evidence="1" id="KW-0472">Membrane</keyword>
<feature type="transmembrane region" description="Helical" evidence="1">
    <location>
        <begin position="79"/>
        <end position="99"/>
    </location>
</feature>
<evidence type="ECO:0000313" key="3">
    <source>
        <dbReference type="Proteomes" id="UP001214854"/>
    </source>
</evidence>
<dbReference type="RefSeq" id="WP_272746465.1">
    <property type="nucleotide sequence ID" value="NZ_JAQQKX010000001.1"/>
</dbReference>
<dbReference type="Proteomes" id="UP001214854">
    <property type="component" value="Unassembled WGS sequence"/>
</dbReference>
<evidence type="ECO:0000313" key="2">
    <source>
        <dbReference type="EMBL" id="MDC7681952.1"/>
    </source>
</evidence>
<organism evidence="2 3">
    <name type="scientific">Asticcacaulis aquaticus</name>
    <dbReference type="NCBI Taxonomy" id="2984212"/>
    <lineage>
        <taxon>Bacteria</taxon>
        <taxon>Pseudomonadati</taxon>
        <taxon>Pseudomonadota</taxon>
        <taxon>Alphaproteobacteria</taxon>
        <taxon>Caulobacterales</taxon>
        <taxon>Caulobacteraceae</taxon>
        <taxon>Asticcacaulis</taxon>
    </lineage>
</organism>